<feature type="region of interest" description="Disordered" evidence="2">
    <location>
        <begin position="31"/>
        <end position="52"/>
    </location>
</feature>
<evidence type="ECO:0000256" key="1">
    <source>
        <dbReference type="ARBA" id="ARBA00006479"/>
    </source>
</evidence>
<dbReference type="Pfam" id="PF09339">
    <property type="entry name" value="HTH_IclR"/>
    <property type="match status" value="1"/>
</dbReference>
<feature type="domain" description="HTH iclR-type" evidence="3">
    <location>
        <begin position="63"/>
        <end position="106"/>
    </location>
</feature>
<name>A0A5C8Z5N1_9ACTN</name>
<dbReference type="Gene3D" id="3.30.420.40">
    <property type="match status" value="2"/>
</dbReference>
<dbReference type="InterPro" id="IPR005471">
    <property type="entry name" value="Tscrpt_reg_IclR_N"/>
</dbReference>
<evidence type="ECO:0000256" key="2">
    <source>
        <dbReference type="SAM" id="MobiDB-lite"/>
    </source>
</evidence>
<proteinExistence type="inferred from homology"/>
<reference evidence="4 5" key="1">
    <citation type="submission" date="2019-07" db="EMBL/GenBank/DDBJ databases">
        <title>Quadrisphaera sp. strain DD2A genome sequencing and assembly.</title>
        <authorList>
            <person name="Kim I."/>
        </authorList>
    </citation>
    <scope>NUCLEOTIDE SEQUENCE [LARGE SCALE GENOMIC DNA]</scope>
    <source>
        <strain evidence="4 5">DD2A</strain>
    </source>
</reference>
<dbReference type="GO" id="GO:0003677">
    <property type="term" value="F:DNA binding"/>
    <property type="evidence" value="ECO:0007669"/>
    <property type="project" value="InterPro"/>
</dbReference>
<comment type="caution">
    <text evidence="4">The sequence shown here is derived from an EMBL/GenBank/DDBJ whole genome shotgun (WGS) entry which is preliminary data.</text>
</comment>
<dbReference type="Gene3D" id="1.10.10.10">
    <property type="entry name" value="Winged helix-like DNA-binding domain superfamily/Winged helix DNA-binding domain"/>
    <property type="match status" value="1"/>
</dbReference>
<protein>
    <submittedName>
        <fullName evidence="4">ROK family transcriptional regulator</fullName>
    </submittedName>
</protein>
<gene>
    <name evidence="4" type="ORF">FMM08_20630</name>
</gene>
<dbReference type="InterPro" id="IPR043129">
    <property type="entry name" value="ATPase_NBD"/>
</dbReference>
<keyword evidence="5" id="KW-1185">Reference proteome</keyword>
<dbReference type="AlphaFoldDB" id="A0A5C8Z5N1"/>
<dbReference type="InterPro" id="IPR036390">
    <property type="entry name" value="WH_DNA-bd_sf"/>
</dbReference>
<dbReference type="SUPFAM" id="SSF46785">
    <property type="entry name" value="Winged helix' DNA-binding domain"/>
    <property type="match status" value="1"/>
</dbReference>
<comment type="similarity">
    <text evidence="1">Belongs to the ROK (NagC/XylR) family.</text>
</comment>
<evidence type="ECO:0000259" key="3">
    <source>
        <dbReference type="Pfam" id="PF09339"/>
    </source>
</evidence>
<dbReference type="GO" id="GO:0006355">
    <property type="term" value="P:regulation of DNA-templated transcription"/>
    <property type="evidence" value="ECO:0007669"/>
    <property type="project" value="InterPro"/>
</dbReference>
<dbReference type="InterPro" id="IPR000600">
    <property type="entry name" value="ROK"/>
</dbReference>
<evidence type="ECO:0000313" key="5">
    <source>
        <dbReference type="Proteomes" id="UP000321234"/>
    </source>
</evidence>
<sequence length="458" mass="47367">MEDRSRAPLRARPRSPGYLIDVVKQLREGGTVTAAESSPVSAPRTRQRERTTSTRALRLASTAAVLDALWHGEAVTGSDLIATTGLTRATVHDVCADLIAAGWVEELADQRAHGSYARGRPARRYGLRARAGVVLGLEASSARCTALVTDLLGVPLGTAESTCRRDAGERRTAAGEAAGAALAEAGAAVEEVLACTVAVPAPVAASGRVEVRSNPYWVLMDAGLSEHLQRRLSCPVRLANDADLAALAEGRRGGAAGVLDHITVLADGGFGAGLVAAGSLVRGRWGRGGEMRWLDLVTDVGAPIGLGPLLALWDAEGPDAFPDTHGPLEVEPGTGDLEADLERAHRVLREAADGDSRALAVAERAGHHLARVVATAAGLFDPEVVVLAGQLAEDLQPVVDVASHVLPELLDEPVPRLVTSPLGGGVIAVGAAQQALDDVRADALHVRLPGAAAALADR</sequence>
<dbReference type="InterPro" id="IPR036388">
    <property type="entry name" value="WH-like_DNA-bd_sf"/>
</dbReference>
<dbReference type="OrthoDB" id="37575at2"/>
<organism evidence="4 5">
    <name type="scientific">Quadrisphaera setariae</name>
    <dbReference type="NCBI Taxonomy" id="2593304"/>
    <lineage>
        <taxon>Bacteria</taxon>
        <taxon>Bacillati</taxon>
        <taxon>Actinomycetota</taxon>
        <taxon>Actinomycetes</taxon>
        <taxon>Kineosporiales</taxon>
        <taxon>Kineosporiaceae</taxon>
        <taxon>Quadrisphaera</taxon>
    </lineage>
</organism>
<dbReference type="EMBL" id="VKAC01000016">
    <property type="protein sequence ID" value="TXR52216.1"/>
    <property type="molecule type" value="Genomic_DNA"/>
</dbReference>
<dbReference type="PANTHER" id="PTHR18964">
    <property type="entry name" value="ROK (REPRESSOR, ORF, KINASE) FAMILY"/>
    <property type="match status" value="1"/>
</dbReference>
<accession>A0A5C8Z5N1</accession>
<dbReference type="Proteomes" id="UP000321234">
    <property type="component" value="Unassembled WGS sequence"/>
</dbReference>
<dbReference type="Pfam" id="PF00480">
    <property type="entry name" value="ROK"/>
    <property type="match status" value="2"/>
</dbReference>
<dbReference type="SUPFAM" id="SSF53067">
    <property type="entry name" value="Actin-like ATPase domain"/>
    <property type="match status" value="1"/>
</dbReference>
<evidence type="ECO:0000313" key="4">
    <source>
        <dbReference type="EMBL" id="TXR52216.1"/>
    </source>
</evidence>
<dbReference type="PANTHER" id="PTHR18964:SF149">
    <property type="entry name" value="BIFUNCTIONAL UDP-N-ACETYLGLUCOSAMINE 2-EPIMERASE_N-ACETYLMANNOSAMINE KINASE"/>
    <property type="match status" value="1"/>
</dbReference>